<feature type="region of interest" description="Disordered" evidence="5">
    <location>
        <begin position="585"/>
        <end position="608"/>
    </location>
</feature>
<evidence type="ECO:0000256" key="6">
    <source>
        <dbReference type="SAM" id="Phobius"/>
    </source>
</evidence>
<comment type="similarity">
    <text evidence="2">Belongs to the methyl-accepting chemotaxis (MCP) protein family.</text>
</comment>
<sequence length="608" mass="64840">MNNWKIGTRISAGFGIVIAIALVLGVFAYSQVERINQDSALVTQAALPGVYVIGQIQANTQAAYSLELQHIISSSREEMERLDTEVHDLRTRITTMYATYEKSLSDDKDRELFDRLKAARADYNGAADRIFAMSKQRTPEAVKQALELAIRQRPLFLRYLEASTNLVNYNKARADRASQGVEGAVSRARMGIIVGLVIALSMALLISILVAGSLTKPLAAAVKLVNQVSEGDLSNKAEVRSTDEFGQMLMALNGMVDNLNAAAQVAASISEGDLTVHANARSERDKLGHALVRMLTNLRKTVSNVATAAGNVATGSEEMSSTAQQLAQGATEQAAAAEESTSSMEEMASSVQQNADNARQTDKIASKASEDARASGDAVVQTAGAMKQIAEKINIIEEIARKTDLLALNAAVEAARAGEHGKGFAVVASEVRKLAERSQTAAAEISRLTVEGVRVAEGAGQLLSRLVPDIQKTAELVREIAAASLEQSVGANQVNKAMQQLDQVIQQNAAASEEMASTAEELSSQSEVLQASIGFFKTGDEQLFRTSHRHQGRGQRTAISGSRPAAARPTTAGLAQMHQVLGSGASIDLDDNAGNADARDGEFSRYQE</sequence>
<dbReference type="PROSITE" id="PS50111">
    <property type="entry name" value="CHEMOTAXIS_TRANSDUC_2"/>
    <property type="match status" value="1"/>
</dbReference>
<organism evidence="9 10">
    <name type="scientific">Paludibaculum fermentans</name>
    <dbReference type="NCBI Taxonomy" id="1473598"/>
    <lineage>
        <taxon>Bacteria</taxon>
        <taxon>Pseudomonadati</taxon>
        <taxon>Acidobacteriota</taxon>
        <taxon>Terriglobia</taxon>
        <taxon>Bryobacterales</taxon>
        <taxon>Bryobacteraceae</taxon>
        <taxon>Paludibaculum</taxon>
    </lineage>
</organism>
<evidence type="ECO:0000259" key="7">
    <source>
        <dbReference type="PROSITE" id="PS50111"/>
    </source>
</evidence>
<dbReference type="GO" id="GO:0004888">
    <property type="term" value="F:transmembrane signaling receptor activity"/>
    <property type="evidence" value="ECO:0007669"/>
    <property type="project" value="InterPro"/>
</dbReference>
<feature type="domain" description="HAMP" evidence="8">
    <location>
        <begin position="212"/>
        <end position="264"/>
    </location>
</feature>
<reference evidence="9 10" key="1">
    <citation type="submission" date="2020-10" db="EMBL/GenBank/DDBJ databases">
        <title>Complete genome sequence of Paludibaculum fermentans P105T, a facultatively anaerobic acidobacterium capable of dissimilatory Fe(III) reduction.</title>
        <authorList>
            <person name="Dedysh S.N."/>
            <person name="Beletsky A.V."/>
            <person name="Kulichevskaya I.S."/>
            <person name="Mardanov A.V."/>
            <person name="Ravin N.V."/>
        </authorList>
    </citation>
    <scope>NUCLEOTIDE SEQUENCE [LARGE SCALE GENOMIC DNA]</scope>
    <source>
        <strain evidence="9 10">P105</strain>
    </source>
</reference>
<keyword evidence="6" id="KW-1133">Transmembrane helix</keyword>
<feature type="region of interest" description="Disordered" evidence="5">
    <location>
        <begin position="313"/>
        <end position="372"/>
    </location>
</feature>
<dbReference type="InterPro" id="IPR004090">
    <property type="entry name" value="Chemotax_Me-accpt_rcpt"/>
</dbReference>
<dbReference type="EMBL" id="CP063849">
    <property type="protein sequence ID" value="QOY85199.1"/>
    <property type="molecule type" value="Genomic_DNA"/>
</dbReference>
<dbReference type="RefSeq" id="WP_194446869.1">
    <property type="nucleotide sequence ID" value="NZ_CP063849.1"/>
</dbReference>
<dbReference type="PANTHER" id="PTHR43531:SF11">
    <property type="entry name" value="METHYL-ACCEPTING CHEMOTAXIS PROTEIN 3"/>
    <property type="match status" value="1"/>
</dbReference>
<dbReference type="GO" id="GO:0005886">
    <property type="term" value="C:plasma membrane"/>
    <property type="evidence" value="ECO:0007669"/>
    <property type="project" value="TreeGrafter"/>
</dbReference>
<evidence type="ECO:0000256" key="1">
    <source>
        <dbReference type="ARBA" id="ARBA00022500"/>
    </source>
</evidence>
<dbReference type="PROSITE" id="PS50885">
    <property type="entry name" value="HAMP"/>
    <property type="match status" value="1"/>
</dbReference>
<feature type="transmembrane region" description="Helical" evidence="6">
    <location>
        <begin position="192"/>
        <end position="214"/>
    </location>
</feature>
<dbReference type="GO" id="GO:0007165">
    <property type="term" value="P:signal transduction"/>
    <property type="evidence" value="ECO:0007669"/>
    <property type="project" value="UniProtKB-KW"/>
</dbReference>
<feature type="domain" description="Methyl-accepting transducer" evidence="7">
    <location>
        <begin position="308"/>
        <end position="523"/>
    </location>
</feature>
<feature type="compositionally biased region" description="Low complexity" evidence="5">
    <location>
        <begin position="322"/>
        <end position="350"/>
    </location>
</feature>
<feature type="transmembrane region" description="Helical" evidence="6">
    <location>
        <begin position="6"/>
        <end position="29"/>
    </location>
</feature>
<dbReference type="KEGG" id="pfer:IRI77_20400"/>
<dbReference type="Pfam" id="PF00672">
    <property type="entry name" value="HAMP"/>
    <property type="match status" value="1"/>
</dbReference>
<dbReference type="Gene3D" id="1.10.287.950">
    <property type="entry name" value="Methyl-accepting chemotaxis protein"/>
    <property type="match status" value="1"/>
</dbReference>
<feature type="region of interest" description="Disordered" evidence="5">
    <location>
        <begin position="547"/>
        <end position="571"/>
    </location>
</feature>
<keyword evidence="4" id="KW-0175">Coiled coil</keyword>
<dbReference type="InterPro" id="IPR003660">
    <property type="entry name" value="HAMP_dom"/>
</dbReference>
<dbReference type="InterPro" id="IPR047347">
    <property type="entry name" value="YvaQ-like_sensor"/>
</dbReference>
<keyword evidence="6" id="KW-0472">Membrane</keyword>
<dbReference type="Gene3D" id="6.10.340.10">
    <property type="match status" value="1"/>
</dbReference>
<dbReference type="InterPro" id="IPR024478">
    <property type="entry name" value="HlyB_4HB_MCP"/>
</dbReference>
<dbReference type="CDD" id="cd19411">
    <property type="entry name" value="MCP2201-like_sensor"/>
    <property type="match status" value="1"/>
</dbReference>
<keyword evidence="10" id="KW-1185">Reference proteome</keyword>
<dbReference type="SUPFAM" id="SSF58104">
    <property type="entry name" value="Methyl-accepting chemotaxis protein (MCP) signaling domain"/>
    <property type="match status" value="1"/>
</dbReference>
<evidence type="ECO:0000256" key="4">
    <source>
        <dbReference type="SAM" id="Coils"/>
    </source>
</evidence>
<evidence type="ECO:0000259" key="8">
    <source>
        <dbReference type="PROSITE" id="PS50885"/>
    </source>
</evidence>
<dbReference type="Pfam" id="PF12729">
    <property type="entry name" value="4HB_MCP_1"/>
    <property type="match status" value="1"/>
</dbReference>
<protein>
    <submittedName>
        <fullName evidence="9">MCP four helix bundle domain-containing protein</fullName>
    </submittedName>
</protein>
<evidence type="ECO:0000256" key="3">
    <source>
        <dbReference type="PROSITE-ProRule" id="PRU00284"/>
    </source>
</evidence>
<feature type="coiled-coil region" evidence="4">
    <location>
        <begin position="494"/>
        <end position="521"/>
    </location>
</feature>
<dbReference type="SMART" id="SM00283">
    <property type="entry name" value="MA"/>
    <property type="match status" value="1"/>
</dbReference>
<dbReference type="InterPro" id="IPR051310">
    <property type="entry name" value="MCP_chemotaxis"/>
</dbReference>
<dbReference type="SMART" id="SM00304">
    <property type="entry name" value="HAMP"/>
    <property type="match status" value="2"/>
</dbReference>
<dbReference type="GO" id="GO:0006935">
    <property type="term" value="P:chemotaxis"/>
    <property type="evidence" value="ECO:0007669"/>
    <property type="project" value="UniProtKB-KW"/>
</dbReference>
<evidence type="ECO:0000313" key="9">
    <source>
        <dbReference type="EMBL" id="QOY85199.1"/>
    </source>
</evidence>
<gene>
    <name evidence="9" type="ORF">IRI77_20400</name>
</gene>
<dbReference type="PRINTS" id="PR00260">
    <property type="entry name" value="CHEMTRNSDUCR"/>
</dbReference>
<feature type="compositionally biased region" description="Basic and acidic residues" evidence="5">
    <location>
        <begin position="359"/>
        <end position="372"/>
    </location>
</feature>
<dbReference type="AlphaFoldDB" id="A0A7S7NLB9"/>
<keyword evidence="3" id="KW-0807">Transducer</keyword>
<keyword evidence="1" id="KW-0145">Chemotaxis</keyword>
<evidence type="ECO:0000256" key="2">
    <source>
        <dbReference type="ARBA" id="ARBA00029447"/>
    </source>
</evidence>
<name>A0A7S7NLB9_PALFE</name>
<dbReference type="PANTHER" id="PTHR43531">
    <property type="entry name" value="PROTEIN ICFG"/>
    <property type="match status" value="1"/>
</dbReference>
<dbReference type="Pfam" id="PF00015">
    <property type="entry name" value="MCPsignal"/>
    <property type="match status" value="1"/>
</dbReference>
<proteinExistence type="inferred from homology"/>
<accession>A0A7S7NLB9</accession>
<dbReference type="Proteomes" id="UP000593892">
    <property type="component" value="Chromosome"/>
</dbReference>
<evidence type="ECO:0000256" key="5">
    <source>
        <dbReference type="SAM" id="MobiDB-lite"/>
    </source>
</evidence>
<keyword evidence="6" id="KW-0812">Transmembrane</keyword>
<dbReference type="InterPro" id="IPR004089">
    <property type="entry name" value="MCPsignal_dom"/>
</dbReference>
<evidence type="ECO:0000313" key="10">
    <source>
        <dbReference type="Proteomes" id="UP000593892"/>
    </source>
</evidence>
<dbReference type="CDD" id="cd06225">
    <property type="entry name" value="HAMP"/>
    <property type="match status" value="1"/>
</dbReference>
<feature type="compositionally biased region" description="Basic and acidic residues" evidence="5">
    <location>
        <begin position="597"/>
        <end position="608"/>
    </location>
</feature>